<gene>
    <name evidence="1" type="ORF">LTRI10_LOCUS22287</name>
</gene>
<proteinExistence type="predicted"/>
<sequence length="74" mass="8044">MKEAKGGEKIGEVVFEQSKEVVQVTDVDIIGVTSSSLEKVTTPEAVEVLVGEFKDTHDVEAGDGFQLVTNRKHK</sequence>
<accession>A0AAV2E4N3</accession>
<dbReference type="AlphaFoldDB" id="A0AAV2E4N3"/>
<reference evidence="1 2" key="1">
    <citation type="submission" date="2024-04" db="EMBL/GenBank/DDBJ databases">
        <authorList>
            <person name="Fracassetti M."/>
        </authorList>
    </citation>
    <scope>NUCLEOTIDE SEQUENCE [LARGE SCALE GENOMIC DNA]</scope>
</reference>
<evidence type="ECO:0000313" key="2">
    <source>
        <dbReference type="Proteomes" id="UP001497516"/>
    </source>
</evidence>
<evidence type="ECO:0000313" key="1">
    <source>
        <dbReference type="EMBL" id="CAL1380871.1"/>
    </source>
</evidence>
<organism evidence="1 2">
    <name type="scientific">Linum trigynum</name>
    <dbReference type="NCBI Taxonomy" id="586398"/>
    <lineage>
        <taxon>Eukaryota</taxon>
        <taxon>Viridiplantae</taxon>
        <taxon>Streptophyta</taxon>
        <taxon>Embryophyta</taxon>
        <taxon>Tracheophyta</taxon>
        <taxon>Spermatophyta</taxon>
        <taxon>Magnoliopsida</taxon>
        <taxon>eudicotyledons</taxon>
        <taxon>Gunneridae</taxon>
        <taxon>Pentapetalae</taxon>
        <taxon>rosids</taxon>
        <taxon>fabids</taxon>
        <taxon>Malpighiales</taxon>
        <taxon>Linaceae</taxon>
        <taxon>Linum</taxon>
    </lineage>
</organism>
<dbReference type="Proteomes" id="UP001497516">
    <property type="component" value="Chromosome 4"/>
</dbReference>
<keyword evidence="2" id="KW-1185">Reference proteome</keyword>
<protein>
    <submittedName>
        <fullName evidence="1">Uncharacterized protein</fullName>
    </submittedName>
</protein>
<dbReference type="EMBL" id="OZ034817">
    <property type="protein sequence ID" value="CAL1380871.1"/>
    <property type="molecule type" value="Genomic_DNA"/>
</dbReference>
<name>A0AAV2E4N3_9ROSI</name>